<keyword evidence="4" id="KW-0256">Endoplasmic reticulum</keyword>
<dbReference type="AlphaFoldDB" id="A0ABC8RDP6"/>
<evidence type="ECO:0000256" key="4">
    <source>
        <dbReference type="RuleBase" id="RU367023"/>
    </source>
</evidence>
<proteinExistence type="inferred from homology"/>
<comment type="similarity">
    <text evidence="1 4">Belongs to the diacylglycerol acyltransferase family.</text>
</comment>
<dbReference type="Pfam" id="PF03982">
    <property type="entry name" value="DAGAT"/>
    <property type="match status" value="1"/>
</dbReference>
<name>A0ABC8RDP6_9AQUA</name>
<dbReference type="EC" id="2.3.1.-" evidence="4"/>
<dbReference type="PANTHER" id="PTHR22753:SF14">
    <property type="entry name" value="MONOACYLGLYCEROL_DIACYLGLYCEROL O-ACYLTRANSFERASE"/>
    <property type="match status" value="1"/>
</dbReference>
<evidence type="ECO:0000256" key="2">
    <source>
        <dbReference type="ARBA" id="ARBA00022679"/>
    </source>
</evidence>
<dbReference type="SUPFAM" id="SSF53474">
    <property type="entry name" value="alpha/beta-Hydrolases"/>
    <property type="match status" value="1"/>
</dbReference>
<keyword evidence="2 4" id="KW-0808">Transferase</keyword>
<dbReference type="Proteomes" id="UP001642360">
    <property type="component" value="Unassembled WGS sequence"/>
</dbReference>
<dbReference type="GO" id="GO:0019432">
    <property type="term" value="P:triglyceride biosynthetic process"/>
    <property type="evidence" value="ECO:0007669"/>
    <property type="project" value="UniProtKB-ARBA"/>
</dbReference>
<sequence>MAMVNIENDLPPTQILKQLSGNLAALLPLLSGLADIIPKNTLLWKVKQLKSAAAYANSRLHAITAEVLVLASCKDKMLPSGDEARRLSSSLRDCKIRYFKDNGHIILLEDGVNLLTVIKGTCKYRRSRRLDLVMDFLPPSISEFREVLRSNGWLRFATSPVMLSTLEDGKIVRGLGGVPNEGPVLLVGYHNLLGCELIPLVEEFLREKTVLVRGVGHPELFTANAEAQSNNFSFFDLVKVFGTVPVTASNLFKLFSTKSHVLLYPGGAREALHRKGEQYKLFWPDKPEFVRMAARFGATIVPFGAIGEDDIAEVVFDYNDMMRIPVLNDYIRRTNEQTVRVRAETGEEVASQDFFLPGVLPKVPGRFYYLFGKPIQTKGREKELKHKESANKLYLQIKSEIECNLAYLIKKREEDPYRGIIDRTVYGAISYPIDQVPTFEP</sequence>
<evidence type="ECO:0000256" key="1">
    <source>
        <dbReference type="ARBA" id="ARBA00005420"/>
    </source>
</evidence>
<dbReference type="InterPro" id="IPR029058">
    <property type="entry name" value="AB_hydrolase_fold"/>
</dbReference>
<evidence type="ECO:0000313" key="5">
    <source>
        <dbReference type="EMBL" id="CAK9143091.1"/>
    </source>
</evidence>
<dbReference type="InterPro" id="IPR007130">
    <property type="entry name" value="DAGAT"/>
</dbReference>
<organism evidence="5 6">
    <name type="scientific">Ilex paraguariensis</name>
    <name type="common">yerba mate</name>
    <dbReference type="NCBI Taxonomy" id="185542"/>
    <lineage>
        <taxon>Eukaryota</taxon>
        <taxon>Viridiplantae</taxon>
        <taxon>Streptophyta</taxon>
        <taxon>Embryophyta</taxon>
        <taxon>Tracheophyta</taxon>
        <taxon>Spermatophyta</taxon>
        <taxon>Magnoliopsida</taxon>
        <taxon>eudicotyledons</taxon>
        <taxon>Gunneridae</taxon>
        <taxon>Pentapetalae</taxon>
        <taxon>asterids</taxon>
        <taxon>campanulids</taxon>
        <taxon>Aquifoliales</taxon>
        <taxon>Aquifoliaceae</taxon>
        <taxon>Ilex</taxon>
    </lineage>
</organism>
<gene>
    <name evidence="5" type="ORF">ILEXP_LOCUS10788</name>
</gene>
<keyword evidence="6" id="KW-1185">Reference proteome</keyword>
<evidence type="ECO:0000313" key="6">
    <source>
        <dbReference type="Proteomes" id="UP001642360"/>
    </source>
</evidence>
<comment type="caution">
    <text evidence="5">The sequence shown here is derived from an EMBL/GenBank/DDBJ whole genome shotgun (WGS) entry which is preliminary data.</text>
</comment>
<dbReference type="GO" id="GO:0005789">
    <property type="term" value="C:endoplasmic reticulum membrane"/>
    <property type="evidence" value="ECO:0007669"/>
    <property type="project" value="UniProtKB-SubCell"/>
</dbReference>
<dbReference type="EMBL" id="CAUOFW020001280">
    <property type="protein sequence ID" value="CAK9143091.1"/>
    <property type="molecule type" value="Genomic_DNA"/>
</dbReference>
<comment type="subcellular location">
    <subcellularLocation>
        <location evidence="4">Endoplasmic reticulum membrane</location>
        <topology evidence="4">Multi-pass membrane protein</topology>
    </subcellularLocation>
</comment>
<dbReference type="Gene3D" id="3.40.50.1820">
    <property type="entry name" value="alpha/beta hydrolase"/>
    <property type="match status" value="1"/>
</dbReference>
<accession>A0ABC8RDP6</accession>
<dbReference type="CDD" id="cd07987">
    <property type="entry name" value="LPLAT_MGAT-like"/>
    <property type="match status" value="1"/>
</dbReference>
<evidence type="ECO:0000256" key="3">
    <source>
        <dbReference type="ARBA" id="ARBA00023315"/>
    </source>
</evidence>
<dbReference type="GO" id="GO:0004144">
    <property type="term" value="F:diacylglycerol O-acyltransferase activity"/>
    <property type="evidence" value="ECO:0007669"/>
    <property type="project" value="UniProtKB-ARBA"/>
</dbReference>
<protein>
    <recommendedName>
        <fullName evidence="4">Acyltransferase</fullName>
        <ecNumber evidence="4">2.3.1.-</ecNumber>
    </recommendedName>
</protein>
<dbReference type="PANTHER" id="PTHR22753">
    <property type="entry name" value="TRANSMEMBRANE PROTEIN 68"/>
    <property type="match status" value="1"/>
</dbReference>
<keyword evidence="3" id="KW-0012">Acyltransferase</keyword>
<reference evidence="5 6" key="1">
    <citation type="submission" date="2024-02" db="EMBL/GenBank/DDBJ databases">
        <authorList>
            <person name="Vignale AGUSTIN F."/>
            <person name="Sosa J E."/>
            <person name="Modenutti C."/>
        </authorList>
    </citation>
    <scope>NUCLEOTIDE SEQUENCE [LARGE SCALE GENOMIC DNA]</scope>
</reference>